<evidence type="ECO:0000313" key="2">
    <source>
        <dbReference type="EMBL" id="KAL3524647.1"/>
    </source>
</evidence>
<feature type="domain" description="Reverse transcriptase zinc-binding" evidence="1">
    <location>
        <begin position="67"/>
        <end position="140"/>
    </location>
</feature>
<organism evidence="2 3">
    <name type="scientific">Cinchona calisaya</name>
    <dbReference type="NCBI Taxonomy" id="153742"/>
    <lineage>
        <taxon>Eukaryota</taxon>
        <taxon>Viridiplantae</taxon>
        <taxon>Streptophyta</taxon>
        <taxon>Embryophyta</taxon>
        <taxon>Tracheophyta</taxon>
        <taxon>Spermatophyta</taxon>
        <taxon>Magnoliopsida</taxon>
        <taxon>eudicotyledons</taxon>
        <taxon>Gunneridae</taxon>
        <taxon>Pentapetalae</taxon>
        <taxon>asterids</taxon>
        <taxon>lamiids</taxon>
        <taxon>Gentianales</taxon>
        <taxon>Rubiaceae</taxon>
        <taxon>Cinchonoideae</taxon>
        <taxon>Cinchoneae</taxon>
        <taxon>Cinchona</taxon>
    </lineage>
</organism>
<reference evidence="2 3" key="1">
    <citation type="submission" date="2024-11" db="EMBL/GenBank/DDBJ databases">
        <title>A near-complete genome assembly of Cinchona calisaya.</title>
        <authorList>
            <person name="Lian D.C."/>
            <person name="Zhao X.W."/>
            <person name="Wei L."/>
        </authorList>
    </citation>
    <scope>NUCLEOTIDE SEQUENCE [LARGE SCALE GENOMIC DNA]</scope>
    <source>
        <tissue evidence="2">Nenye</tissue>
    </source>
</reference>
<gene>
    <name evidence="2" type="ORF">ACH5RR_013019</name>
</gene>
<protein>
    <recommendedName>
        <fullName evidence="1">Reverse transcriptase zinc-binding domain-containing protein</fullName>
    </recommendedName>
</protein>
<proteinExistence type="predicted"/>
<comment type="caution">
    <text evidence="2">The sequence shown here is derived from an EMBL/GenBank/DDBJ whole genome shotgun (WGS) entry which is preliminary data.</text>
</comment>
<evidence type="ECO:0000259" key="1">
    <source>
        <dbReference type="Pfam" id="PF13966"/>
    </source>
</evidence>
<dbReference type="Proteomes" id="UP001630127">
    <property type="component" value="Unassembled WGS sequence"/>
</dbReference>
<keyword evidence="3" id="KW-1185">Reference proteome</keyword>
<accession>A0ABD3A1I4</accession>
<evidence type="ECO:0000313" key="3">
    <source>
        <dbReference type="Proteomes" id="UP001630127"/>
    </source>
</evidence>
<dbReference type="AlphaFoldDB" id="A0ABD3A1I4"/>
<dbReference type="InterPro" id="IPR026960">
    <property type="entry name" value="RVT-Znf"/>
</dbReference>
<sequence>MVLEREFLDVGRKRILNIPLIFIQRKDRFYWAHSSDGNYNVKASYTIAMNNNGERSRNSERVKGSSENRETSKVWKKLWDLNIKQKLKNFIWKCLHQVLPVGEVIWRRIGKGNGMCRRCGENMKTVEHCLFMCKDGEEVWKIAAPQWDGLADHRNNFWR</sequence>
<dbReference type="Pfam" id="PF13966">
    <property type="entry name" value="zf-RVT"/>
    <property type="match status" value="1"/>
</dbReference>
<name>A0ABD3A1I4_9GENT</name>
<dbReference type="EMBL" id="JBJUIK010000006">
    <property type="protein sequence ID" value="KAL3524647.1"/>
    <property type="molecule type" value="Genomic_DNA"/>
</dbReference>